<feature type="region of interest" description="Disordered" evidence="1">
    <location>
        <begin position="32"/>
        <end position="63"/>
    </location>
</feature>
<dbReference type="EMBL" id="CTEE01000001">
    <property type="protein sequence ID" value="CQD16903.1"/>
    <property type="molecule type" value="Genomic_DNA"/>
</dbReference>
<accession>A0A0E4GZ50</accession>
<sequence length="163" mass="17045">MNTFVPVVARLGVIGIAAGLATSCTTVTGGSALPQKTGVSASPTVAAPSGRPAPPAPSATPSAEDQIRETLMAFQDAYNTQNWDAYLQLMCTAMRSQFSGTAINYVKKSRAQNGVTTIKNITNIAITGDTADATFEGQNETMGTRTVSLPLKLEDGWKICKTS</sequence>
<protein>
    <submittedName>
        <fullName evidence="2">Uncharacterized protein</fullName>
    </submittedName>
</protein>
<name>A0A0E4GZ50_MYCLN</name>
<dbReference type="SUPFAM" id="SSF54427">
    <property type="entry name" value="NTF2-like"/>
    <property type="match status" value="1"/>
</dbReference>
<dbReference type="InterPro" id="IPR032710">
    <property type="entry name" value="NTF2-like_dom_sf"/>
</dbReference>
<dbReference type="OrthoDB" id="4730342at2"/>
<gene>
    <name evidence="2" type="ORF">BN1232_03683</name>
</gene>
<dbReference type="AlphaFoldDB" id="A0A0E4GZ50"/>
<dbReference type="Proteomes" id="UP000199251">
    <property type="component" value="Unassembled WGS sequence"/>
</dbReference>
<evidence type="ECO:0000256" key="1">
    <source>
        <dbReference type="SAM" id="MobiDB-lite"/>
    </source>
</evidence>
<dbReference type="STRING" id="141349.BN1232_03683"/>
<evidence type="ECO:0000313" key="3">
    <source>
        <dbReference type="Proteomes" id="UP000199251"/>
    </source>
</evidence>
<evidence type="ECO:0000313" key="2">
    <source>
        <dbReference type="EMBL" id="CQD16903.1"/>
    </source>
</evidence>
<reference evidence="2 3" key="1">
    <citation type="submission" date="2015-03" db="EMBL/GenBank/DDBJ databases">
        <authorList>
            <person name="Urmite Genomes"/>
        </authorList>
    </citation>
    <scope>NUCLEOTIDE SEQUENCE [LARGE SCALE GENOMIC DNA]</scope>
    <source>
        <strain evidence="2 3">CSUR P1491</strain>
    </source>
</reference>
<proteinExistence type="predicted"/>
<dbReference type="RefSeq" id="WP_139043291.1">
    <property type="nucleotide sequence ID" value="NZ_CTEE01000001.1"/>
</dbReference>
<organism evidence="2 3">
    <name type="scientific">Mycobacterium lentiflavum</name>
    <dbReference type="NCBI Taxonomy" id="141349"/>
    <lineage>
        <taxon>Bacteria</taxon>
        <taxon>Bacillati</taxon>
        <taxon>Actinomycetota</taxon>
        <taxon>Actinomycetes</taxon>
        <taxon>Mycobacteriales</taxon>
        <taxon>Mycobacteriaceae</taxon>
        <taxon>Mycobacterium</taxon>
        <taxon>Mycobacterium simiae complex</taxon>
    </lineage>
</organism>